<dbReference type="RefSeq" id="WP_124080200.1">
    <property type="nucleotide sequence ID" value="NZ_UWPJ01000023.1"/>
</dbReference>
<dbReference type="EMBL" id="UWPJ01000023">
    <property type="protein sequence ID" value="VCU70731.1"/>
    <property type="molecule type" value="Genomic_DNA"/>
</dbReference>
<dbReference type="PROSITE" id="PS51833">
    <property type="entry name" value="HDOD"/>
    <property type="match status" value="1"/>
</dbReference>
<reference evidence="2 3" key="1">
    <citation type="submission" date="2018-10" db="EMBL/GenBank/DDBJ databases">
        <authorList>
            <person name="Criscuolo A."/>
        </authorList>
    </citation>
    <scope>NUCLEOTIDE SEQUENCE [LARGE SCALE GENOMIC DNA]</scope>
    <source>
        <strain evidence="2">DnA1</strain>
    </source>
</reference>
<dbReference type="AlphaFoldDB" id="A0A3P4B468"/>
<dbReference type="Proteomes" id="UP000277294">
    <property type="component" value="Unassembled WGS sequence"/>
</dbReference>
<dbReference type="PANTHER" id="PTHR33525:SF3">
    <property type="entry name" value="RIBONUCLEASE Y"/>
    <property type="match status" value="1"/>
</dbReference>
<evidence type="ECO:0000313" key="2">
    <source>
        <dbReference type="EMBL" id="VCU70731.1"/>
    </source>
</evidence>
<dbReference type="Gene3D" id="1.10.3210.10">
    <property type="entry name" value="Hypothetical protein af1432"/>
    <property type="match status" value="1"/>
</dbReference>
<protein>
    <submittedName>
        <fullName evidence="2">HDOD domain protein</fullName>
    </submittedName>
</protein>
<sequence>MPELQQRQALTRKLWSRINERGDFPLLSESLRVTISAMKGDDYDFTALVQIVLSDFTLTQRVIRLANSAMYMAFGGNITTVSRALVVLGIEAVGHLVLGLKLVDHFQQSHLQLQRLDAKLELNRAMLAGCVARKVCEAHQVLVSEEAVVCTLMRQLGKLLCIFYLEQEWTRIRERALECRRTEEEVAFEVLGVTFEQLGEDAAERWGLPAVICRGMEPFDPASVAAEQEPSAKDEHWLQAVASFSVQMSRSMTIAGGDVELRESRMRETVQRYARAVAIGPGLLYQIMEDLTRERASQRFIQEIDDLHAESAQGGAHNAERTLREGMRDLRSLPSEHHLGPVLAMASEAMLAGMQFSRTIVFVRDPRRHTFEARLGFGRGIEQLLPQLRFNEIFSVDVFHLAITNSVGIFIENAADPKFSVHIPRWFRDAVPDAHAFVLLPVRTDKDTVALIYGDWNSAGLARKILPEEMAALNDLARELGRFFGHARVEAPETL</sequence>
<dbReference type="InterPro" id="IPR052340">
    <property type="entry name" value="RNase_Y/CdgJ"/>
</dbReference>
<dbReference type="PANTHER" id="PTHR33525">
    <property type="match status" value="1"/>
</dbReference>
<name>A0A3P4B468_9BURK</name>
<keyword evidence="3" id="KW-1185">Reference proteome</keyword>
<dbReference type="SUPFAM" id="SSF109604">
    <property type="entry name" value="HD-domain/PDEase-like"/>
    <property type="match status" value="1"/>
</dbReference>
<evidence type="ECO:0000259" key="1">
    <source>
        <dbReference type="PROSITE" id="PS51833"/>
    </source>
</evidence>
<feature type="domain" description="HDOD" evidence="1">
    <location>
        <begin position="24"/>
        <end position="222"/>
    </location>
</feature>
<evidence type="ECO:0000313" key="3">
    <source>
        <dbReference type="Proteomes" id="UP000277294"/>
    </source>
</evidence>
<dbReference type="Pfam" id="PF08668">
    <property type="entry name" value="HDOD"/>
    <property type="match status" value="1"/>
</dbReference>
<accession>A0A3P4B468</accession>
<dbReference type="InterPro" id="IPR013976">
    <property type="entry name" value="HDOD"/>
</dbReference>
<organism evidence="2 3">
    <name type="scientific">Pigmentiphaga humi</name>
    <dbReference type="NCBI Taxonomy" id="2478468"/>
    <lineage>
        <taxon>Bacteria</taxon>
        <taxon>Pseudomonadati</taxon>
        <taxon>Pseudomonadota</taxon>
        <taxon>Betaproteobacteria</taxon>
        <taxon>Burkholderiales</taxon>
        <taxon>Alcaligenaceae</taxon>
        <taxon>Pigmentiphaga</taxon>
    </lineage>
</organism>
<dbReference type="OrthoDB" id="9791419at2"/>
<proteinExistence type="predicted"/>
<gene>
    <name evidence="2" type="ORF">PIGHUM_02807</name>
</gene>